<comment type="catalytic activity">
    <reaction evidence="15">
        <text>ATP + H2O = ADP + phosphate + H(+)</text>
        <dbReference type="Rhea" id="RHEA:13065"/>
        <dbReference type="ChEBI" id="CHEBI:15377"/>
        <dbReference type="ChEBI" id="CHEBI:15378"/>
        <dbReference type="ChEBI" id="CHEBI:30616"/>
        <dbReference type="ChEBI" id="CHEBI:43474"/>
        <dbReference type="ChEBI" id="CHEBI:456216"/>
        <dbReference type="EC" id="5.6.2.3"/>
    </reaction>
</comment>
<organism evidence="20 21">
    <name type="scientific">Temnothorax longispinosus</name>
    <dbReference type="NCBI Taxonomy" id="300112"/>
    <lineage>
        <taxon>Eukaryota</taxon>
        <taxon>Metazoa</taxon>
        <taxon>Ecdysozoa</taxon>
        <taxon>Arthropoda</taxon>
        <taxon>Hexapoda</taxon>
        <taxon>Insecta</taxon>
        <taxon>Pterygota</taxon>
        <taxon>Neoptera</taxon>
        <taxon>Endopterygota</taxon>
        <taxon>Hymenoptera</taxon>
        <taxon>Apocrita</taxon>
        <taxon>Aculeata</taxon>
        <taxon>Formicoidea</taxon>
        <taxon>Formicidae</taxon>
        <taxon>Myrmicinae</taxon>
        <taxon>Temnothorax</taxon>
    </lineage>
</organism>
<dbReference type="STRING" id="300112.A0A4S2KJW0"/>
<evidence type="ECO:0000256" key="3">
    <source>
        <dbReference type="ARBA" id="ARBA00022741"/>
    </source>
</evidence>
<dbReference type="GO" id="GO:0005739">
    <property type="term" value="C:mitochondrion"/>
    <property type="evidence" value="ECO:0007669"/>
    <property type="project" value="UniProtKB-SubCell"/>
</dbReference>
<feature type="domain" description="DNA helicase Pif1-like 2B" evidence="18">
    <location>
        <begin position="522"/>
        <end position="563"/>
    </location>
</feature>
<keyword evidence="13" id="KW-0539">Nucleus</keyword>
<accession>A0A4S2KJW0</accession>
<evidence type="ECO:0000256" key="10">
    <source>
        <dbReference type="ARBA" id="ARBA00023172"/>
    </source>
</evidence>
<evidence type="ECO:0000256" key="7">
    <source>
        <dbReference type="ARBA" id="ARBA00022840"/>
    </source>
</evidence>
<dbReference type="InterPro" id="IPR010285">
    <property type="entry name" value="DNA_helicase_pif1-like_DEAD"/>
</dbReference>
<dbReference type="CDD" id="cd18809">
    <property type="entry name" value="SF1_C_RecD"/>
    <property type="match status" value="1"/>
</dbReference>
<dbReference type="Gene3D" id="3.40.50.300">
    <property type="entry name" value="P-loop containing nucleotide triphosphate hydrolases"/>
    <property type="match status" value="2"/>
</dbReference>
<dbReference type="Pfam" id="PF21530">
    <property type="entry name" value="Pif1_2B_dom"/>
    <property type="match status" value="1"/>
</dbReference>
<evidence type="ECO:0000256" key="15">
    <source>
        <dbReference type="RuleBase" id="RU363044"/>
    </source>
</evidence>
<evidence type="ECO:0000259" key="19">
    <source>
        <dbReference type="Pfam" id="PF25344"/>
    </source>
</evidence>
<dbReference type="CDD" id="cd18037">
    <property type="entry name" value="DEXSc_Pif1_like"/>
    <property type="match status" value="1"/>
</dbReference>
<keyword evidence="8" id="KW-0238">DNA-binding</keyword>
<dbReference type="FunFam" id="3.40.50.300:FF:000805">
    <property type="entry name" value="ATP-dependent DNA helicase PIF1"/>
    <property type="match status" value="1"/>
</dbReference>
<evidence type="ECO:0000259" key="18">
    <source>
        <dbReference type="Pfam" id="PF21530"/>
    </source>
</evidence>
<comment type="subunit">
    <text evidence="14">Monomer. Interacts with telomerase.</text>
</comment>
<keyword evidence="10 15" id="KW-0233">DNA recombination</keyword>
<keyword evidence="9" id="KW-0496">Mitochondrion</keyword>
<dbReference type="GO" id="GO:0005634">
    <property type="term" value="C:nucleus"/>
    <property type="evidence" value="ECO:0007669"/>
    <property type="project" value="UniProtKB-SubCell"/>
</dbReference>
<evidence type="ECO:0000256" key="4">
    <source>
        <dbReference type="ARBA" id="ARBA00022763"/>
    </source>
</evidence>
<keyword evidence="5 15" id="KW-0378">Hydrolase</keyword>
<dbReference type="InterPro" id="IPR049163">
    <property type="entry name" value="Pif1-like_2B_dom"/>
</dbReference>
<sequence length="651" mass="71813">MSPEACLFPIALTQVRWVRHSAPRYCARFLVYRSARSRPRLSAGVDVARSGNCSWRFLGERLCLRGDMDSDSCSLTCTVAVEWLNAQGSILRKATHRTASLRLIRDTQRELLVEVRAEKANALTKLPLRGISVFNKFMTEGKASIKFKEQNCTLFLSNAPSSQLITFLKTIFVKLTGQEVHQVSKDPLREKLFANVQPGGEGKDISPATSTEVNRAKEKAMAVSRATVTTPSPGVVRKRKHFNDDGHVAKVPAAKKLYENPTAGELTEEQTRILNAVLSGKNVFFTGSAGTGKSFLLRKIISALPPDVTMATASTGVAACHIGGITLHQFAGIGLGTATKERCVQLASRPSAASIWRRTKHLVIDEISMVNGDFFDKIEAVARHVRRTERPFGGIQLILCGDFFQLPPVSRTDDKAKFCFQSEAWQKCVHFNFELQTVHRQKDKAFVKILNSVRIGRVTDDIVDILKETAKQKIEGNGVLATRLCSHVKEADEINEFQLDELKGESKVYTALDSDSSMTYMLDQQLPIPGKLVLKVGAQVMLLKNVNVNSGLVNGARGVVVSFKNDIPVIQLRSGTHYEAKMEKWAIKTTSGAVVHRKQVPLKLAWAFSIHKSQGLTLDCVEMCLARVFDAGQSYVALSRAQSLQSTASNI</sequence>
<dbReference type="EC" id="5.6.2.3" evidence="15"/>
<reference evidence="20 21" key="1">
    <citation type="journal article" date="2019" name="Philos. Trans. R. Soc. Lond., B, Biol. Sci.">
        <title>Ant behaviour and brain gene expression of defending hosts depend on the ecological success of the intruding social parasite.</title>
        <authorList>
            <person name="Kaur R."/>
            <person name="Stoldt M."/>
            <person name="Jongepier E."/>
            <person name="Feldmeyer B."/>
            <person name="Menzel F."/>
            <person name="Bornberg-Bauer E."/>
            <person name="Foitzik S."/>
        </authorList>
    </citation>
    <scope>NUCLEOTIDE SEQUENCE [LARGE SCALE GENOMIC DNA]</scope>
    <source>
        <tissue evidence="20">Whole body</tissue>
    </source>
</reference>
<evidence type="ECO:0000259" key="17">
    <source>
        <dbReference type="Pfam" id="PF05970"/>
    </source>
</evidence>
<protein>
    <recommendedName>
        <fullName evidence="15">ATP-dependent DNA helicase</fullName>
        <ecNumber evidence="15">5.6.2.3</ecNumber>
    </recommendedName>
</protein>
<dbReference type="GO" id="GO:0006281">
    <property type="term" value="P:DNA repair"/>
    <property type="evidence" value="ECO:0007669"/>
    <property type="project" value="UniProtKB-KW"/>
</dbReference>
<dbReference type="InterPro" id="IPR051055">
    <property type="entry name" value="PIF1_helicase"/>
</dbReference>
<dbReference type="GO" id="GO:0006310">
    <property type="term" value="P:DNA recombination"/>
    <property type="evidence" value="ECO:0007669"/>
    <property type="project" value="UniProtKB-KW"/>
</dbReference>
<keyword evidence="4 15" id="KW-0227">DNA damage</keyword>
<dbReference type="GO" id="GO:0003677">
    <property type="term" value="F:DNA binding"/>
    <property type="evidence" value="ECO:0007669"/>
    <property type="project" value="UniProtKB-KW"/>
</dbReference>
<evidence type="ECO:0000256" key="12">
    <source>
        <dbReference type="ARBA" id="ARBA00023235"/>
    </source>
</evidence>
<evidence type="ECO:0000256" key="5">
    <source>
        <dbReference type="ARBA" id="ARBA00022801"/>
    </source>
</evidence>
<dbReference type="GO" id="GO:0016887">
    <property type="term" value="F:ATP hydrolysis activity"/>
    <property type="evidence" value="ECO:0007669"/>
    <property type="project" value="RHEA"/>
</dbReference>
<comment type="caution">
    <text evidence="20">The sequence shown here is derived from an EMBL/GenBank/DDBJ whole genome shotgun (WGS) entry which is preliminary data.</text>
</comment>
<evidence type="ECO:0000256" key="2">
    <source>
        <dbReference type="ARBA" id="ARBA00004173"/>
    </source>
</evidence>
<evidence type="ECO:0000313" key="20">
    <source>
        <dbReference type="EMBL" id="TGZ49903.1"/>
    </source>
</evidence>
<evidence type="ECO:0000256" key="16">
    <source>
        <dbReference type="SAM" id="MobiDB-lite"/>
    </source>
</evidence>
<keyword evidence="3 15" id="KW-0547">Nucleotide-binding</keyword>
<evidence type="ECO:0000313" key="21">
    <source>
        <dbReference type="Proteomes" id="UP000310200"/>
    </source>
</evidence>
<keyword evidence="12" id="KW-0413">Isomerase</keyword>
<dbReference type="FunFam" id="3.40.50.300:FF:003367">
    <property type="entry name" value="ATP-dependent DNA helicase PIF1"/>
    <property type="match status" value="1"/>
</dbReference>
<keyword evidence="21" id="KW-1185">Reference proteome</keyword>
<keyword evidence="11 15" id="KW-0234">DNA repair</keyword>
<evidence type="ECO:0000256" key="13">
    <source>
        <dbReference type="ARBA" id="ARBA00023242"/>
    </source>
</evidence>
<comment type="cofactor">
    <cofactor evidence="15">
        <name>Mg(2+)</name>
        <dbReference type="ChEBI" id="CHEBI:18420"/>
    </cofactor>
</comment>
<keyword evidence="6 15" id="KW-0347">Helicase</keyword>
<dbReference type="Pfam" id="PF05970">
    <property type="entry name" value="PIF1"/>
    <property type="match status" value="1"/>
</dbReference>
<evidence type="ECO:0000256" key="11">
    <source>
        <dbReference type="ARBA" id="ARBA00023204"/>
    </source>
</evidence>
<keyword evidence="7 15" id="KW-0067">ATP-binding</keyword>
<dbReference type="InterPro" id="IPR027417">
    <property type="entry name" value="P-loop_NTPase"/>
</dbReference>
<evidence type="ECO:0000256" key="9">
    <source>
        <dbReference type="ARBA" id="ARBA00023128"/>
    </source>
</evidence>
<evidence type="ECO:0000256" key="14">
    <source>
        <dbReference type="ARBA" id="ARBA00065873"/>
    </source>
</evidence>
<evidence type="ECO:0000256" key="1">
    <source>
        <dbReference type="ARBA" id="ARBA00004123"/>
    </source>
</evidence>
<dbReference type="Pfam" id="PF25344">
    <property type="entry name" value="PH_LRR1"/>
    <property type="match status" value="1"/>
</dbReference>
<name>A0A4S2KJW0_9HYME</name>
<dbReference type="GO" id="GO:0005524">
    <property type="term" value="F:ATP binding"/>
    <property type="evidence" value="ECO:0007669"/>
    <property type="project" value="UniProtKB-KW"/>
</dbReference>
<comment type="similarity">
    <text evidence="15">Belongs to the helicase family.</text>
</comment>
<dbReference type="SUPFAM" id="SSF52540">
    <property type="entry name" value="P-loop containing nucleoside triphosphate hydrolases"/>
    <property type="match status" value="2"/>
</dbReference>
<dbReference type="PANTHER" id="PTHR47642">
    <property type="entry name" value="ATP-DEPENDENT DNA HELICASE"/>
    <property type="match status" value="1"/>
</dbReference>
<dbReference type="GO" id="GO:0000723">
    <property type="term" value="P:telomere maintenance"/>
    <property type="evidence" value="ECO:0007669"/>
    <property type="project" value="InterPro"/>
</dbReference>
<dbReference type="GO" id="GO:0043139">
    <property type="term" value="F:5'-3' DNA helicase activity"/>
    <property type="evidence" value="ECO:0007669"/>
    <property type="project" value="UniProtKB-EC"/>
</dbReference>
<proteinExistence type="inferred from homology"/>
<dbReference type="InterPro" id="IPR057437">
    <property type="entry name" value="PIF1/LRR1_PH"/>
</dbReference>
<dbReference type="Proteomes" id="UP000310200">
    <property type="component" value="Unassembled WGS sequence"/>
</dbReference>
<evidence type="ECO:0000256" key="8">
    <source>
        <dbReference type="ARBA" id="ARBA00023125"/>
    </source>
</evidence>
<gene>
    <name evidence="20" type="ORF">DBV15_05956</name>
</gene>
<dbReference type="AlphaFoldDB" id="A0A4S2KJW0"/>
<comment type="subcellular location">
    <subcellularLocation>
        <location evidence="2">Mitochondrion</location>
    </subcellularLocation>
    <subcellularLocation>
        <location evidence="1">Nucleus</location>
    </subcellularLocation>
</comment>
<feature type="domain" description="PIF1/LRR1 pleckstrin homology" evidence="19">
    <location>
        <begin position="73"/>
        <end position="184"/>
    </location>
</feature>
<dbReference type="EMBL" id="QBLH01002082">
    <property type="protein sequence ID" value="TGZ49903.1"/>
    <property type="molecule type" value="Genomic_DNA"/>
</dbReference>
<feature type="domain" description="DNA helicase Pif1-like DEAD-box helicase" evidence="17">
    <location>
        <begin position="266"/>
        <end position="459"/>
    </location>
</feature>
<evidence type="ECO:0000256" key="6">
    <source>
        <dbReference type="ARBA" id="ARBA00022806"/>
    </source>
</evidence>
<dbReference type="PANTHER" id="PTHR47642:SF7">
    <property type="entry name" value="ATP-DEPENDENT DNA HELICASE PIF1"/>
    <property type="match status" value="1"/>
</dbReference>
<feature type="region of interest" description="Disordered" evidence="16">
    <location>
        <begin position="196"/>
        <end position="219"/>
    </location>
</feature>